<dbReference type="Proteomes" id="UP001254848">
    <property type="component" value="Unassembled WGS sequence"/>
</dbReference>
<dbReference type="Gene3D" id="1.10.3210.10">
    <property type="entry name" value="Hypothetical protein af1432"/>
    <property type="match status" value="1"/>
</dbReference>
<keyword evidence="9" id="KW-1185">Reference proteome</keyword>
<reference evidence="8 9" key="1">
    <citation type="submission" date="2023-07" db="EMBL/GenBank/DDBJ databases">
        <title>The novel representative of Negativicutes class, Anaeroselena agilis gen. nov. sp. nov.</title>
        <authorList>
            <person name="Prokofeva M.I."/>
            <person name="Elcheninov A.G."/>
            <person name="Klyukina A."/>
            <person name="Kublanov I.V."/>
            <person name="Frolov E.N."/>
            <person name="Podosokorskaya O.A."/>
        </authorList>
    </citation>
    <scope>NUCLEOTIDE SEQUENCE [LARGE SCALE GENOMIC DNA]</scope>
    <source>
        <strain evidence="8 9">4137-cl</strain>
    </source>
</reference>
<dbReference type="PANTHER" id="PTHR35795">
    <property type="entry name" value="SLR1885 PROTEIN"/>
    <property type="match status" value="1"/>
</dbReference>
<comment type="caution">
    <text evidence="8">The sequence shown here is derived from an EMBL/GenBank/DDBJ whole genome shotgun (WGS) entry which is preliminary data.</text>
</comment>
<dbReference type="InterPro" id="IPR003607">
    <property type="entry name" value="HD/PDEase_dom"/>
</dbReference>
<comment type="catalytic activity">
    <reaction evidence="6">
        <text>P(1),P(4)-bis(5'-adenosyl) tetraphosphate + H2O = 2 ADP + 2 H(+)</text>
        <dbReference type="Rhea" id="RHEA:24252"/>
        <dbReference type="ChEBI" id="CHEBI:15377"/>
        <dbReference type="ChEBI" id="CHEBI:15378"/>
        <dbReference type="ChEBI" id="CHEBI:58141"/>
        <dbReference type="ChEBI" id="CHEBI:456216"/>
        <dbReference type="EC" id="3.6.1.41"/>
    </reaction>
</comment>
<dbReference type="PANTHER" id="PTHR35795:SF1">
    <property type="entry name" value="BIS(5'-NUCLEOSYL)-TETRAPHOSPHATASE, SYMMETRICAL"/>
    <property type="match status" value="1"/>
</dbReference>
<dbReference type="InterPro" id="IPR006674">
    <property type="entry name" value="HD_domain"/>
</dbReference>
<keyword evidence="5" id="KW-0408">Iron</keyword>
<dbReference type="PROSITE" id="PS51831">
    <property type="entry name" value="HD"/>
    <property type="match status" value="1"/>
</dbReference>
<dbReference type="GO" id="GO:0008803">
    <property type="term" value="F:bis(5'-nucleosyl)-tetraphosphatase (symmetrical) activity"/>
    <property type="evidence" value="ECO:0007669"/>
    <property type="project" value="UniProtKB-EC"/>
</dbReference>
<evidence type="ECO:0000256" key="2">
    <source>
        <dbReference type="ARBA" id="ARBA00022723"/>
    </source>
</evidence>
<protein>
    <recommendedName>
        <fullName evidence="1">bis(5'-nucleosyl)-tetraphosphatase (symmetrical)</fullName>
        <ecNumber evidence="1">3.6.1.41</ecNumber>
    </recommendedName>
</protein>
<dbReference type="CDD" id="cd00077">
    <property type="entry name" value="HDc"/>
    <property type="match status" value="1"/>
</dbReference>
<organism evidence="8 9">
    <name type="scientific">Anaeroselena agilis</name>
    <dbReference type="NCBI Taxonomy" id="3063788"/>
    <lineage>
        <taxon>Bacteria</taxon>
        <taxon>Bacillati</taxon>
        <taxon>Bacillota</taxon>
        <taxon>Negativicutes</taxon>
        <taxon>Acetonemataceae</taxon>
        <taxon>Anaeroselena</taxon>
    </lineage>
</organism>
<evidence type="ECO:0000256" key="5">
    <source>
        <dbReference type="ARBA" id="ARBA00023004"/>
    </source>
</evidence>
<evidence type="ECO:0000259" key="7">
    <source>
        <dbReference type="PROSITE" id="PS51831"/>
    </source>
</evidence>
<dbReference type="EMBL" id="JAUOZS010000001">
    <property type="protein sequence ID" value="MDT8902233.1"/>
    <property type="molecule type" value="Genomic_DNA"/>
</dbReference>
<evidence type="ECO:0000313" key="8">
    <source>
        <dbReference type="EMBL" id="MDT8902233.1"/>
    </source>
</evidence>
<feature type="domain" description="HD" evidence="7">
    <location>
        <begin position="17"/>
        <end position="132"/>
    </location>
</feature>
<dbReference type="EC" id="3.6.1.41" evidence="1"/>
<evidence type="ECO:0000256" key="3">
    <source>
        <dbReference type="ARBA" id="ARBA00022741"/>
    </source>
</evidence>
<evidence type="ECO:0000313" key="9">
    <source>
        <dbReference type="Proteomes" id="UP001254848"/>
    </source>
</evidence>
<evidence type="ECO:0000256" key="6">
    <source>
        <dbReference type="ARBA" id="ARBA00049417"/>
    </source>
</evidence>
<dbReference type="Pfam" id="PF01966">
    <property type="entry name" value="HD"/>
    <property type="match status" value="1"/>
</dbReference>
<name>A0ABU3NZK5_9FIRM</name>
<dbReference type="SUPFAM" id="SSF109604">
    <property type="entry name" value="HD-domain/PDEase-like"/>
    <property type="match status" value="1"/>
</dbReference>
<dbReference type="RefSeq" id="WP_413780719.1">
    <property type="nucleotide sequence ID" value="NZ_JAUOZS010000001.1"/>
</dbReference>
<keyword evidence="2" id="KW-0479">Metal-binding</keyword>
<accession>A0ABU3NZK5</accession>
<evidence type="ECO:0000256" key="4">
    <source>
        <dbReference type="ARBA" id="ARBA00022801"/>
    </source>
</evidence>
<sequence length="188" mass="20283">MTDKMFAQLTKVLSPKRLEHSRGVSETAAVLAAKYGADVGKARLAGLLHDCARGMPSNILLQVAAASGIVVNDVEKREPMLLHAPVGAMIASRDFGVDDPEVLAAIRWHTTGGPSMALLDEIVFLADYIEPARSFPGVDRLRELAGEDLPVALLAAYDQTLSHLLAERRLIHPATVEGRNALLMKIKN</sequence>
<dbReference type="SMART" id="SM00471">
    <property type="entry name" value="HDc"/>
    <property type="match status" value="1"/>
</dbReference>
<keyword evidence="4 8" id="KW-0378">Hydrolase</keyword>
<evidence type="ECO:0000256" key="1">
    <source>
        <dbReference type="ARBA" id="ARBA00012506"/>
    </source>
</evidence>
<proteinExistence type="predicted"/>
<keyword evidence="3" id="KW-0547">Nucleotide-binding</keyword>
<dbReference type="InterPro" id="IPR005249">
    <property type="entry name" value="YqeK"/>
</dbReference>
<dbReference type="NCBIfam" id="TIGR00488">
    <property type="entry name" value="bis(5'-nucleosyl)-tetraphosphatase (symmetrical) YqeK"/>
    <property type="match status" value="1"/>
</dbReference>
<dbReference type="InterPro" id="IPR051094">
    <property type="entry name" value="Diverse_Catalytic_Enzymes"/>
</dbReference>
<gene>
    <name evidence="8" type="primary">yqeK</name>
    <name evidence="8" type="ORF">Q4T40_13335</name>
</gene>